<dbReference type="Gene3D" id="3.40.30.10">
    <property type="entry name" value="Glutaredoxin"/>
    <property type="match status" value="1"/>
</dbReference>
<gene>
    <name evidence="2" type="ORF">HGA10_04185</name>
</gene>
<protein>
    <submittedName>
        <fullName evidence="2">Thioredoxin family protein</fullName>
    </submittedName>
</protein>
<dbReference type="Pfam" id="PF00085">
    <property type="entry name" value="Thioredoxin"/>
    <property type="match status" value="1"/>
</dbReference>
<evidence type="ECO:0000313" key="2">
    <source>
        <dbReference type="EMBL" id="NKX86513.1"/>
    </source>
</evidence>
<reference evidence="2 3" key="1">
    <citation type="submission" date="2020-04" db="EMBL/GenBank/DDBJ databases">
        <title>MicrobeNet Type strains.</title>
        <authorList>
            <person name="Nicholson A.C."/>
        </authorList>
    </citation>
    <scope>NUCLEOTIDE SEQUENCE [LARGE SCALE GENOMIC DNA]</scope>
    <source>
        <strain evidence="2 3">DSM 44960</strain>
    </source>
</reference>
<dbReference type="SUPFAM" id="SSF52833">
    <property type="entry name" value="Thioredoxin-like"/>
    <property type="match status" value="1"/>
</dbReference>
<dbReference type="CDD" id="cd02947">
    <property type="entry name" value="TRX_family"/>
    <property type="match status" value="1"/>
</dbReference>
<accession>A0A846W0V5</accession>
<dbReference type="Proteomes" id="UP000572007">
    <property type="component" value="Unassembled WGS sequence"/>
</dbReference>
<sequence>MIETIADATTFRQIVQRRDPLFAVLFHGGRDPNSHKIRQVFEQFAGTHGRSISCATMEYDDWSRVVEDYRITALPTILIFTDGELRDRIVGTRTHRELVTYFAEYMSVAFGHRS</sequence>
<organism evidence="2 3">
    <name type="scientific">Nocardia coubleae</name>
    <dbReference type="NCBI Taxonomy" id="356147"/>
    <lineage>
        <taxon>Bacteria</taxon>
        <taxon>Bacillati</taxon>
        <taxon>Actinomycetota</taxon>
        <taxon>Actinomycetes</taxon>
        <taxon>Mycobacteriales</taxon>
        <taxon>Nocardiaceae</taxon>
        <taxon>Nocardia</taxon>
    </lineage>
</organism>
<feature type="domain" description="Thioredoxin" evidence="1">
    <location>
        <begin position="7"/>
        <end position="102"/>
    </location>
</feature>
<dbReference type="RefSeq" id="WP_067638860.1">
    <property type="nucleotide sequence ID" value="NZ_JAAXOM010000001.1"/>
</dbReference>
<name>A0A846W0V5_9NOCA</name>
<dbReference type="InterPro" id="IPR036249">
    <property type="entry name" value="Thioredoxin-like_sf"/>
</dbReference>
<dbReference type="EMBL" id="JAAXOM010000001">
    <property type="protein sequence ID" value="NKX86513.1"/>
    <property type="molecule type" value="Genomic_DNA"/>
</dbReference>
<evidence type="ECO:0000259" key="1">
    <source>
        <dbReference type="Pfam" id="PF00085"/>
    </source>
</evidence>
<keyword evidence="3" id="KW-1185">Reference proteome</keyword>
<dbReference type="AlphaFoldDB" id="A0A846W0V5"/>
<proteinExistence type="predicted"/>
<evidence type="ECO:0000313" key="3">
    <source>
        <dbReference type="Proteomes" id="UP000572007"/>
    </source>
</evidence>
<comment type="caution">
    <text evidence="2">The sequence shown here is derived from an EMBL/GenBank/DDBJ whole genome shotgun (WGS) entry which is preliminary data.</text>
</comment>
<dbReference type="InterPro" id="IPR013766">
    <property type="entry name" value="Thioredoxin_domain"/>
</dbReference>